<dbReference type="EMBL" id="GGEC01057341">
    <property type="protein sequence ID" value="MBX37825.1"/>
    <property type="molecule type" value="Transcribed_RNA"/>
</dbReference>
<evidence type="ECO:0000313" key="1">
    <source>
        <dbReference type="EMBL" id="MBX37825.1"/>
    </source>
</evidence>
<dbReference type="AlphaFoldDB" id="A0A2P2N5V3"/>
<organism evidence="1">
    <name type="scientific">Rhizophora mucronata</name>
    <name type="common">Asiatic mangrove</name>
    <dbReference type="NCBI Taxonomy" id="61149"/>
    <lineage>
        <taxon>Eukaryota</taxon>
        <taxon>Viridiplantae</taxon>
        <taxon>Streptophyta</taxon>
        <taxon>Embryophyta</taxon>
        <taxon>Tracheophyta</taxon>
        <taxon>Spermatophyta</taxon>
        <taxon>Magnoliopsida</taxon>
        <taxon>eudicotyledons</taxon>
        <taxon>Gunneridae</taxon>
        <taxon>Pentapetalae</taxon>
        <taxon>rosids</taxon>
        <taxon>fabids</taxon>
        <taxon>Malpighiales</taxon>
        <taxon>Rhizophoraceae</taxon>
        <taxon>Rhizophora</taxon>
    </lineage>
</organism>
<sequence length="30" mass="3388">MLPKFVTANTGTNNKIEEQFFRTDVLSNTA</sequence>
<accession>A0A2P2N5V3</accession>
<reference evidence="1" key="1">
    <citation type="submission" date="2018-02" db="EMBL/GenBank/DDBJ databases">
        <title>Rhizophora mucronata_Transcriptome.</title>
        <authorList>
            <person name="Meera S.P."/>
            <person name="Sreeshan A."/>
            <person name="Augustine A."/>
        </authorList>
    </citation>
    <scope>NUCLEOTIDE SEQUENCE</scope>
    <source>
        <tissue evidence="1">Leaf</tissue>
    </source>
</reference>
<proteinExistence type="predicted"/>
<protein>
    <submittedName>
        <fullName evidence="1">Uncharacterized protein</fullName>
    </submittedName>
</protein>
<name>A0A2P2N5V3_RHIMU</name>